<proteinExistence type="predicted"/>
<protein>
    <submittedName>
        <fullName evidence="1">Uncharacterized protein</fullName>
    </submittedName>
</protein>
<name>A0AAV7S2V3_PLEWA</name>
<dbReference type="EMBL" id="JANPWB010000009">
    <property type="protein sequence ID" value="KAJ1157573.1"/>
    <property type="molecule type" value="Genomic_DNA"/>
</dbReference>
<evidence type="ECO:0000313" key="2">
    <source>
        <dbReference type="Proteomes" id="UP001066276"/>
    </source>
</evidence>
<sequence>MPCSVASRLQQLFSLPSRAVIAGRPIHVLVTPHRGNTSVGVRLCLMPPFLSSNWISTGPPAKISHCPRLDFWRRPSLTLRSDLASVAQFWVRPLGTQLHRRVMRSTSCFLRVCSGACSRLSVWRHGRAREYDVPWDPRRIITLPGKTGNVVSLGERCLSEMQLPKLKSA</sequence>
<organism evidence="1 2">
    <name type="scientific">Pleurodeles waltl</name>
    <name type="common">Iberian ribbed newt</name>
    <dbReference type="NCBI Taxonomy" id="8319"/>
    <lineage>
        <taxon>Eukaryota</taxon>
        <taxon>Metazoa</taxon>
        <taxon>Chordata</taxon>
        <taxon>Craniata</taxon>
        <taxon>Vertebrata</taxon>
        <taxon>Euteleostomi</taxon>
        <taxon>Amphibia</taxon>
        <taxon>Batrachia</taxon>
        <taxon>Caudata</taxon>
        <taxon>Salamandroidea</taxon>
        <taxon>Salamandridae</taxon>
        <taxon>Pleurodelinae</taxon>
        <taxon>Pleurodeles</taxon>
    </lineage>
</organism>
<accession>A0AAV7S2V3</accession>
<dbReference type="Proteomes" id="UP001066276">
    <property type="component" value="Chromosome 5"/>
</dbReference>
<keyword evidence="2" id="KW-1185">Reference proteome</keyword>
<comment type="caution">
    <text evidence="1">The sequence shown here is derived from an EMBL/GenBank/DDBJ whole genome shotgun (WGS) entry which is preliminary data.</text>
</comment>
<gene>
    <name evidence="1" type="ORF">NDU88_010279</name>
</gene>
<evidence type="ECO:0000313" key="1">
    <source>
        <dbReference type="EMBL" id="KAJ1157573.1"/>
    </source>
</evidence>
<dbReference type="AlphaFoldDB" id="A0AAV7S2V3"/>
<reference evidence="1" key="1">
    <citation type="journal article" date="2022" name="bioRxiv">
        <title>Sequencing and chromosome-scale assembly of the giantPleurodeles waltlgenome.</title>
        <authorList>
            <person name="Brown T."/>
            <person name="Elewa A."/>
            <person name="Iarovenko S."/>
            <person name="Subramanian E."/>
            <person name="Araus A.J."/>
            <person name="Petzold A."/>
            <person name="Susuki M."/>
            <person name="Suzuki K.-i.T."/>
            <person name="Hayashi T."/>
            <person name="Toyoda A."/>
            <person name="Oliveira C."/>
            <person name="Osipova E."/>
            <person name="Leigh N.D."/>
            <person name="Simon A."/>
            <person name="Yun M.H."/>
        </authorList>
    </citation>
    <scope>NUCLEOTIDE SEQUENCE</scope>
    <source>
        <strain evidence="1">20211129_DDA</strain>
        <tissue evidence="1">Liver</tissue>
    </source>
</reference>